<feature type="domain" description="Myb/SANT-like DNA-binding" evidence="6">
    <location>
        <begin position="6"/>
        <end position="83"/>
    </location>
</feature>
<organism evidence="7 8">
    <name type="scientific">Psylliodes chrysocephalus</name>
    <dbReference type="NCBI Taxonomy" id="3402493"/>
    <lineage>
        <taxon>Eukaryota</taxon>
        <taxon>Metazoa</taxon>
        <taxon>Ecdysozoa</taxon>
        <taxon>Arthropoda</taxon>
        <taxon>Hexapoda</taxon>
        <taxon>Insecta</taxon>
        <taxon>Pterygota</taxon>
        <taxon>Neoptera</taxon>
        <taxon>Endopterygota</taxon>
        <taxon>Coleoptera</taxon>
        <taxon>Polyphaga</taxon>
        <taxon>Cucujiformia</taxon>
        <taxon>Chrysomeloidea</taxon>
        <taxon>Chrysomelidae</taxon>
        <taxon>Galerucinae</taxon>
        <taxon>Alticini</taxon>
        <taxon>Psylliodes</taxon>
    </lineage>
</organism>
<accession>A0A9P0CK43</accession>
<dbReference type="AlphaFoldDB" id="A0A9P0CK43"/>
<evidence type="ECO:0000256" key="3">
    <source>
        <dbReference type="ARBA" id="ARBA00023015"/>
    </source>
</evidence>
<evidence type="ECO:0000259" key="6">
    <source>
        <dbReference type="Pfam" id="PF13873"/>
    </source>
</evidence>
<dbReference type="Pfam" id="PF13873">
    <property type="entry name" value="Myb_DNA-bind_5"/>
    <property type="match status" value="1"/>
</dbReference>
<evidence type="ECO:0000313" key="7">
    <source>
        <dbReference type="EMBL" id="CAH1102991.1"/>
    </source>
</evidence>
<keyword evidence="8" id="KW-1185">Reference proteome</keyword>
<keyword evidence="4" id="KW-0804">Transcription</keyword>
<comment type="function">
    <text evidence="5">Involved in transvection phenomena (= synapsis-dependent gene expression), where the synaptic pairing of chromosomes carrying genes with which zeste interacts influences the expression of these genes. Zeste binds to DNA and stimulates transcription from a nearby promoter.</text>
</comment>
<dbReference type="PANTHER" id="PTHR21411:SF0">
    <property type="entry name" value="REGULATORY PROTEIN ZESTE"/>
    <property type="match status" value="1"/>
</dbReference>
<dbReference type="OrthoDB" id="3066195at2759"/>
<dbReference type="InterPro" id="IPR028002">
    <property type="entry name" value="Myb_DNA-bind_5"/>
</dbReference>
<dbReference type="Proteomes" id="UP001153636">
    <property type="component" value="Chromosome 13"/>
</dbReference>
<name>A0A9P0CK43_9CUCU</name>
<sequence>MEKGKRSANVTEREKEFLISLVQKNLHIIENKKTNAVYNKQKNECWEKLAWDFNANQTSGLRTGLQLRSTYEQMKKNAKQHKAQDKVELHKTGGGKFTENTTYLDSKILGLLEENYFSIENRFDSNSTVIEPGPSNYNKEEENIIFIVDEGTGEDSCSIDTFPVSIRADSPLQNVDENNMNSINNDAHETVEPPKKKQKLVSNIIKAPGINQIRRSPATNQTLRSPATNQTRRSHASVLLNKKCEVLKKKMDILNLVKESEIETMKGKKLDNEIKEIVKERNIIELKIKQTEYEKLLLNQ</sequence>
<evidence type="ECO:0000256" key="5">
    <source>
        <dbReference type="ARBA" id="ARBA00025466"/>
    </source>
</evidence>
<gene>
    <name evidence="7" type="ORF">PSYICH_LOCUS3645</name>
</gene>
<keyword evidence="3" id="KW-0805">Transcription regulation</keyword>
<evidence type="ECO:0000313" key="8">
    <source>
        <dbReference type="Proteomes" id="UP001153636"/>
    </source>
</evidence>
<protein>
    <recommendedName>
        <fullName evidence="2">Regulatory protein zeste</fullName>
    </recommendedName>
</protein>
<proteinExistence type="predicted"/>
<evidence type="ECO:0000256" key="1">
    <source>
        <dbReference type="ARBA" id="ARBA00011764"/>
    </source>
</evidence>
<evidence type="ECO:0000256" key="4">
    <source>
        <dbReference type="ARBA" id="ARBA00023163"/>
    </source>
</evidence>
<evidence type="ECO:0000256" key="2">
    <source>
        <dbReference type="ARBA" id="ARBA00016807"/>
    </source>
</evidence>
<reference evidence="7" key="1">
    <citation type="submission" date="2022-01" db="EMBL/GenBank/DDBJ databases">
        <authorList>
            <person name="King R."/>
        </authorList>
    </citation>
    <scope>NUCLEOTIDE SEQUENCE</scope>
</reference>
<dbReference type="EMBL" id="OV651825">
    <property type="protein sequence ID" value="CAH1102991.1"/>
    <property type="molecule type" value="Genomic_DNA"/>
</dbReference>
<comment type="subunit">
    <text evidence="1">Self-associates forming complexes of several hundred monomers.</text>
</comment>
<dbReference type="PANTHER" id="PTHR21411">
    <property type="entry name" value="APONTIC"/>
    <property type="match status" value="1"/>
</dbReference>